<protein>
    <recommendedName>
        <fullName evidence="5">Tyr recombinase domain-containing protein</fullName>
    </recommendedName>
</protein>
<sequence length="434" mass="49800">MTGGGLTFKVTSPESAQWLYKYSRHGRETSIGLGGYPSITLKRARELHMFYRSQKAEGKDPVAVKREREGRERHVWRTLETIAQEYFDTVRQHELKGGGVAGRWWSPVKLHVLPRLGRKTLRDLTVDDIVANFQHEGLWHKKRSTAEKAFSRMAQILRYGKSEMEPFDLTKLEAARAKLGKPKHVAVSHRALPWQDVPAMFKEIPDTSMGRALQLMLLTVARTAMVRFAKPEEFDTEAMLWTLAPERMKTEQPFRLPLPPQALPLLQGQRDDSGYLFTSDYKQKNPTLSENAFTNYFKRKGIPATGHGFRSTFTDWALENGICDIQTADMCLAHQTKSKVQAAYFRSDMLQVRREVMGLWADYITGESAHDRAFRKIREASDTDHEKEMRAILRDAEHGGPMTPTELGRWYRDSLEKADILDEPTFSPDDRDKG</sequence>
<name>A0A1M6B106_9RHOB</name>
<dbReference type="GO" id="GO:0006310">
    <property type="term" value="P:DNA recombination"/>
    <property type="evidence" value="ECO:0007669"/>
    <property type="project" value="UniProtKB-KW"/>
</dbReference>
<gene>
    <name evidence="6" type="ORF">SAMN04488012_101320</name>
</gene>
<comment type="similarity">
    <text evidence="1">Belongs to the 'phage' integrase family.</text>
</comment>
<dbReference type="InterPro" id="IPR013762">
    <property type="entry name" value="Integrase-like_cat_sf"/>
</dbReference>
<dbReference type="InterPro" id="IPR038488">
    <property type="entry name" value="Integrase_DNA-bd_sf"/>
</dbReference>
<dbReference type="InterPro" id="IPR011010">
    <property type="entry name" value="DNA_brk_join_enz"/>
</dbReference>
<dbReference type="Proteomes" id="UP000184040">
    <property type="component" value="Unassembled WGS sequence"/>
</dbReference>
<evidence type="ECO:0000313" key="7">
    <source>
        <dbReference type="Proteomes" id="UP000184040"/>
    </source>
</evidence>
<dbReference type="STRING" id="313368.SAMN04488012_101320"/>
<dbReference type="SUPFAM" id="SSF56349">
    <property type="entry name" value="DNA breaking-rejoining enzymes"/>
    <property type="match status" value="1"/>
</dbReference>
<dbReference type="InterPro" id="IPR050808">
    <property type="entry name" value="Phage_Integrase"/>
</dbReference>
<dbReference type="Pfam" id="PF22022">
    <property type="entry name" value="Phage_int_M"/>
    <property type="match status" value="1"/>
</dbReference>
<dbReference type="GO" id="GO:0015074">
    <property type="term" value="P:DNA integration"/>
    <property type="evidence" value="ECO:0007669"/>
    <property type="project" value="UniProtKB-KW"/>
</dbReference>
<accession>A0A1M6B106</accession>
<feature type="domain" description="Tyr recombinase" evidence="5">
    <location>
        <begin position="187"/>
        <end position="357"/>
    </location>
</feature>
<evidence type="ECO:0000256" key="2">
    <source>
        <dbReference type="ARBA" id="ARBA00022908"/>
    </source>
</evidence>
<keyword evidence="2" id="KW-0229">DNA integration</keyword>
<dbReference type="InterPro" id="IPR025166">
    <property type="entry name" value="Integrase_DNA_bind_dom"/>
</dbReference>
<dbReference type="Gene3D" id="1.10.443.10">
    <property type="entry name" value="Intergrase catalytic core"/>
    <property type="match status" value="1"/>
</dbReference>
<dbReference type="Pfam" id="PF13356">
    <property type="entry name" value="Arm-DNA-bind_3"/>
    <property type="match status" value="1"/>
</dbReference>
<keyword evidence="7" id="KW-1185">Reference proteome</keyword>
<dbReference type="Pfam" id="PF00589">
    <property type="entry name" value="Phage_integrase"/>
    <property type="match status" value="1"/>
</dbReference>
<evidence type="ECO:0000259" key="5">
    <source>
        <dbReference type="PROSITE" id="PS51898"/>
    </source>
</evidence>
<dbReference type="PROSITE" id="PS51898">
    <property type="entry name" value="TYR_RECOMBINASE"/>
    <property type="match status" value="1"/>
</dbReference>
<dbReference type="InterPro" id="IPR002104">
    <property type="entry name" value="Integrase_catalytic"/>
</dbReference>
<keyword evidence="3" id="KW-0238">DNA-binding</keyword>
<dbReference type="InterPro" id="IPR010998">
    <property type="entry name" value="Integrase_recombinase_N"/>
</dbReference>
<reference evidence="6 7" key="1">
    <citation type="submission" date="2016-11" db="EMBL/GenBank/DDBJ databases">
        <authorList>
            <person name="Jaros S."/>
            <person name="Januszkiewicz K."/>
            <person name="Wedrychowicz H."/>
        </authorList>
    </citation>
    <scope>NUCLEOTIDE SEQUENCE [LARGE SCALE GENOMIC DNA]</scope>
    <source>
        <strain evidence="6 7">DSM 26892</strain>
    </source>
</reference>
<keyword evidence="4" id="KW-0233">DNA recombination</keyword>
<dbReference type="AlphaFoldDB" id="A0A1M6B106"/>
<dbReference type="Gene3D" id="3.30.160.390">
    <property type="entry name" value="Integrase, DNA-binding domain"/>
    <property type="match status" value="1"/>
</dbReference>
<dbReference type="PANTHER" id="PTHR30629:SF2">
    <property type="entry name" value="PROPHAGE INTEGRASE INTS-RELATED"/>
    <property type="match status" value="1"/>
</dbReference>
<dbReference type="Gene3D" id="1.10.150.130">
    <property type="match status" value="1"/>
</dbReference>
<evidence type="ECO:0000256" key="3">
    <source>
        <dbReference type="ARBA" id="ARBA00023125"/>
    </source>
</evidence>
<evidence type="ECO:0000256" key="1">
    <source>
        <dbReference type="ARBA" id="ARBA00008857"/>
    </source>
</evidence>
<evidence type="ECO:0000256" key="4">
    <source>
        <dbReference type="ARBA" id="ARBA00023172"/>
    </source>
</evidence>
<dbReference type="InterPro" id="IPR053876">
    <property type="entry name" value="Phage_int_M"/>
</dbReference>
<dbReference type="PANTHER" id="PTHR30629">
    <property type="entry name" value="PROPHAGE INTEGRASE"/>
    <property type="match status" value="1"/>
</dbReference>
<organism evidence="6 7">
    <name type="scientific">Palleronia salina</name>
    <dbReference type="NCBI Taxonomy" id="313368"/>
    <lineage>
        <taxon>Bacteria</taxon>
        <taxon>Pseudomonadati</taxon>
        <taxon>Pseudomonadota</taxon>
        <taxon>Alphaproteobacteria</taxon>
        <taxon>Rhodobacterales</taxon>
        <taxon>Roseobacteraceae</taxon>
        <taxon>Palleronia</taxon>
    </lineage>
</organism>
<dbReference type="GO" id="GO:0003677">
    <property type="term" value="F:DNA binding"/>
    <property type="evidence" value="ECO:0007669"/>
    <property type="project" value="UniProtKB-KW"/>
</dbReference>
<evidence type="ECO:0000313" key="6">
    <source>
        <dbReference type="EMBL" id="SHI42357.1"/>
    </source>
</evidence>
<proteinExistence type="inferred from homology"/>
<dbReference type="EMBL" id="FQZA01000001">
    <property type="protein sequence ID" value="SHI42357.1"/>
    <property type="molecule type" value="Genomic_DNA"/>
</dbReference>